<dbReference type="AlphaFoldDB" id="A0A1T0CLJ7"/>
<evidence type="ECO:0000313" key="2">
    <source>
        <dbReference type="EMBL" id="OOS23220.1"/>
    </source>
</evidence>
<comment type="caution">
    <text evidence="2">The sequence shown here is derived from an EMBL/GenBank/DDBJ whole genome shotgun (WGS) entry which is preliminary data.</text>
</comment>
<evidence type="ECO:0000313" key="3">
    <source>
        <dbReference type="Proteomes" id="UP000189800"/>
    </source>
</evidence>
<keyword evidence="1" id="KW-0812">Transmembrane</keyword>
<dbReference type="EMBL" id="MUYU01000018">
    <property type="protein sequence ID" value="OOS23220.1"/>
    <property type="molecule type" value="Genomic_DNA"/>
</dbReference>
<dbReference type="Proteomes" id="UP000189800">
    <property type="component" value="Unassembled WGS sequence"/>
</dbReference>
<name>A0A1T0CLJ7_9GAMM</name>
<dbReference type="STRING" id="470453.B0680_07805"/>
<feature type="transmembrane region" description="Helical" evidence="1">
    <location>
        <begin position="16"/>
        <end position="33"/>
    </location>
</feature>
<accession>A0A1T0CLJ7</accession>
<organism evidence="2 3">
    <name type="scientific">Moraxella pluranimalium</name>
    <dbReference type="NCBI Taxonomy" id="470453"/>
    <lineage>
        <taxon>Bacteria</taxon>
        <taxon>Pseudomonadati</taxon>
        <taxon>Pseudomonadota</taxon>
        <taxon>Gammaproteobacteria</taxon>
        <taxon>Moraxellales</taxon>
        <taxon>Moraxellaceae</taxon>
        <taxon>Moraxella</taxon>
    </lineage>
</organism>
<keyword evidence="3" id="KW-1185">Reference proteome</keyword>
<dbReference type="OrthoDB" id="6660056at2"/>
<keyword evidence="1" id="KW-0472">Membrane</keyword>
<keyword evidence="1" id="KW-1133">Transmembrane helix</keyword>
<evidence type="ECO:0000256" key="1">
    <source>
        <dbReference type="SAM" id="Phobius"/>
    </source>
</evidence>
<gene>
    <name evidence="2" type="ORF">B0680_07805</name>
</gene>
<proteinExistence type="predicted"/>
<reference evidence="2 3" key="1">
    <citation type="submission" date="2017-02" db="EMBL/GenBank/DDBJ databases">
        <title>Draft genome sequence of Moraxella pluranimalium CCUG 54913T type strain.</title>
        <authorList>
            <person name="Salva-Serra F."/>
            <person name="Engstrom-Jakobsson H."/>
            <person name="Thorell K."/>
            <person name="Jaen-Luchoro D."/>
            <person name="Gonzales-Siles L."/>
            <person name="Karlsson R."/>
            <person name="Yazdan S."/>
            <person name="Boulund F."/>
            <person name="Johnning A."/>
            <person name="Engstrand L."/>
            <person name="Kristiansson E."/>
            <person name="Moore E."/>
        </authorList>
    </citation>
    <scope>NUCLEOTIDE SEQUENCE [LARGE SCALE GENOMIC DNA]</scope>
    <source>
        <strain evidence="2 3">CCUG 54913</strain>
    </source>
</reference>
<dbReference type="RefSeq" id="WP_078254542.1">
    <property type="nucleotide sequence ID" value="NZ_MUYU01000018.1"/>
</dbReference>
<protein>
    <submittedName>
        <fullName evidence="2">Uncharacterized protein</fullName>
    </submittedName>
</protein>
<sequence length="195" mass="21369">MSTDTTAQPPKSKRTWLIAAVILAVAIVLFLTFRPVTPAESVVADDGKPKVYEPVVYDTATWQSLPKSATDAEGLMAELGAAATTEPALDYYGNQAERYRYSAGHEPPLYAILSDGLLEVVWYYPAPTDDDKTKAQAIDFAKRVYHMMGKLDGEQGTAVVAQMLQGKAVARQALGKMRLTYAKCQDYQCKLILAK</sequence>